<dbReference type="AlphaFoldDB" id="A0AAN9MBV9"/>
<keyword evidence="4" id="KW-1185">Reference proteome</keyword>
<evidence type="ECO:0000256" key="2">
    <source>
        <dbReference type="SAM" id="MobiDB-lite"/>
    </source>
</evidence>
<dbReference type="PANTHER" id="PTHR31807:SF38">
    <property type="entry name" value="QWRF MOTIF-CONTAINING PROTEIN 9"/>
    <property type="match status" value="1"/>
</dbReference>
<comment type="caution">
    <text evidence="3">The sequence shown here is derived from an EMBL/GenBank/DDBJ whole genome shotgun (WGS) entry which is preliminary data.</text>
</comment>
<comment type="similarity">
    <text evidence="1">Belongs to the QWRF family.</text>
</comment>
<gene>
    <name evidence="3" type="ORF">VNO77_11164</name>
</gene>
<dbReference type="Proteomes" id="UP001367508">
    <property type="component" value="Unassembled WGS sequence"/>
</dbReference>
<feature type="compositionally biased region" description="Low complexity" evidence="2">
    <location>
        <begin position="31"/>
        <end position="46"/>
    </location>
</feature>
<organism evidence="3 4">
    <name type="scientific">Canavalia gladiata</name>
    <name type="common">Sword bean</name>
    <name type="synonym">Dolichos gladiatus</name>
    <dbReference type="NCBI Taxonomy" id="3824"/>
    <lineage>
        <taxon>Eukaryota</taxon>
        <taxon>Viridiplantae</taxon>
        <taxon>Streptophyta</taxon>
        <taxon>Embryophyta</taxon>
        <taxon>Tracheophyta</taxon>
        <taxon>Spermatophyta</taxon>
        <taxon>Magnoliopsida</taxon>
        <taxon>eudicotyledons</taxon>
        <taxon>Gunneridae</taxon>
        <taxon>Pentapetalae</taxon>
        <taxon>rosids</taxon>
        <taxon>fabids</taxon>
        <taxon>Fabales</taxon>
        <taxon>Fabaceae</taxon>
        <taxon>Papilionoideae</taxon>
        <taxon>50 kb inversion clade</taxon>
        <taxon>NPAAA clade</taxon>
        <taxon>indigoferoid/millettioid clade</taxon>
        <taxon>Phaseoleae</taxon>
        <taxon>Canavalia</taxon>
    </lineage>
</organism>
<reference evidence="3 4" key="1">
    <citation type="submission" date="2024-01" db="EMBL/GenBank/DDBJ databases">
        <title>The genomes of 5 underutilized Papilionoideae crops provide insights into root nodulation and disease resistanc.</title>
        <authorList>
            <person name="Jiang F."/>
        </authorList>
    </citation>
    <scope>NUCLEOTIDE SEQUENCE [LARGE SCALE GENOMIC DNA]</scope>
    <source>
        <strain evidence="3">LVBAO_FW01</strain>
        <tissue evidence="3">Leaves</tissue>
    </source>
</reference>
<evidence type="ECO:0000256" key="1">
    <source>
        <dbReference type="ARBA" id="ARBA00010016"/>
    </source>
</evidence>
<dbReference type="GO" id="GO:0051225">
    <property type="term" value="P:spindle assembly"/>
    <property type="evidence" value="ECO:0007669"/>
    <property type="project" value="TreeGrafter"/>
</dbReference>
<evidence type="ECO:0008006" key="5">
    <source>
        <dbReference type="Google" id="ProtNLM"/>
    </source>
</evidence>
<feature type="compositionally biased region" description="Polar residues" evidence="2">
    <location>
        <begin position="1"/>
        <end position="13"/>
    </location>
</feature>
<feature type="region of interest" description="Disordered" evidence="2">
    <location>
        <begin position="117"/>
        <end position="175"/>
    </location>
</feature>
<proteinExistence type="inferred from homology"/>
<evidence type="ECO:0000313" key="4">
    <source>
        <dbReference type="Proteomes" id="UP001367508"/>
    </source>
</evidence>
<dbReference type="PANTHER" id="PTHR31807">
    <property type="entry name" value="AUGMIN FAMILY MEMBER"/>
    <property type="match status" value="1"/>
</dbReference>
<dbReference type="InterPro" id="IPR007573">
    <property type="entry name" value="QWRF"/>
</dbReference>
<dbReference type="GO" id="GO:0005737">
    <property type="term" value="C:cytoplasm"/>
    <property type="evidence" value="ECO:0007669"/>
    <property type="project" value="TreeGrafter"/>
</dbReference>
<name>A0AAN9MBV9_CANGL</name>
<protein>
    <recommendedName>
        <fullName evidence="5">Protein SNOWY COTYLEDON 3</fullName>
    </recommendedName>
</protein>
<feature type="compositionally biased region" description="Low complexity" evidence="2">
    <location>
        <begin position="120"/>
        <end position="129"/>
    </location>
</feature>
<evidence type="ECO:0000313" key="3">
    <source>
        <dbReference type="EMBL" id="KAK7351597.1"/>
    </source>
</evidence>
<dbReference type="GO" id="GO:0008017">
    <property type="term" value="F:microtubule binding"/>
    <property type="evidence" value="ECO:0007669"/>
    <property type="project" value="TreeGrafter"/>
</dbReference>
<dbReference type="GO" id="GO:0005880">
    <property type="term" value="C:nuclear microtubule"/>
    <property type="evidence" value="ECO:0007669"/>
    <property type="project" value="TreeGrafter"/>
</dbReference>
<accession>A0AAN9MBV9</accession>
<feature type="region of interest" description="Disordered" evidence="2">
    <location>
        <begin position="1"/>
        <end position="72"/>
    </location>
</feature>
<dbReference type="EMBL" id="JAYMYQ010000002">
    <property type="protein sequence ID" value="KAK7351597.1"/>
    <property type="molecule type" value="Genomic_DNA"/>
</dbReference>
<dbReference type="Pfam" id="PF04484">
    <property type="entry name" value="QWRF"/>
    <property type="match status" value="1"/>
</dbReference>
<feature type="compositionally biased region" description="Polar residues" evidence="2">
    <location>
        <begin position="135"/>
        <end position="154"/>
    </location>
</feature>
<sequence length="403" mass="44149">MVAAISTPSQPESTLAPRTPKAREVTSRYTSSSSSSSSSSSPSWSPRCHSPLTSKRSQSVERTRPGTGFINTTASGKLVLTSTTTRSLSVSFQGESFWITVNKAKLTPKLVVPRKSVLDSSSVPVSSSPRGVLNSRGQVSFIRPSSPNKRSTLASSTSSRGVSPSRLRNGPCNGLNSNEPSILSFSVDIRRGRIGENRIVDAHSLRILYNRLLQWRFLNARAYSQLSVQKPNAENCLHEAWASTSELRESVSTKRRELQLLKLQLKLISILREQMIYLEDWAILDPGYTRSLSEAIAALKASTLRLPVVDGAKAFSLSLLANVLKMKDAVCSAVDVMRAMASSICFLSPKVGHVNSLVVEVANLSVKEDVWLDECKDLLSMVAAMQVRERSLRTHLSQLEMLT</sequence>
<feature type="compositionally biased region" description="Low complexity" evidence="2">
    <location>
        <begin position="155"/>
        <end position="165"/>
    </location>
</feature>